<dbReference type="PRINTS" id="PR01157">
    <property type="entry name" value="P2YPURNOCPTR"/>
</dbReference>
<reference evidence="11 12" key="1">
    <citation type="submission" date="2024-09" db="EMBL/GenBank/DDBJ databases">
        <title>A chromosome-level genome assembly of Gray's grenadier anchovy, Coilia grayii.</title>
        <authorList>
            <person name="Fu Z."/>
        </authorList>
    </citation>
    <scope>NUCLEOTIDE SEQUENCE [LARGE SCALE GENOMIC DNA]</scope>
    <source>
        <strain evidence="11">G4</strain>
        <tissue evidence="11">Muscle</tissue>
    </source>
</reference>
<feature type="transmembrane region" description="Helical" evidence="9">
    <location>
        <begin position="31"/>
        <end position="52"/>
    </location>
</feature>
<gene>
    <name evidence="11" type="ORF">ACEWY4_027256</name>
</gene>
<evidence type="ECO:0000313" key="11">
    <source>
        <dbReference type="EMBL" id="KAL2077752.1"/>
    </source>
</evidence>
<evidence type="ECO:0000256" key="6">
    <source>
        <dbReference type="ARBA" id="ARBA00023170"/>
    </source>
</evidence>
<dbReference type="Gene3D" id="1.20.1070.10">
    <property type="entry name" value="Rhodopsin 7-helix transmembrane proteins"/>
    <property type="match status" value="2"/>
</dbReference>
<dbReference type="PROSITE" id="PS50262">
    <property type="entry name" value="G_PROTEIN_RECEP_F1_2"/>
    <property type="match status" value="1"/>
</dbReference>
<feature type="transmembrane region" description="Helical" evidence="9">
    <location>
        <begin position="93"/>
        <end position="119"/>
    </location>
</feature>
<dbReference type="PRINTS" id="PR00237">
    <property type="entry name" value="GPCRRHODOPSN"/>
</dbReference>
<evidence type="ECO:0000256" key="4">
    <source>
        <dbReference type="ARBA" id="ARBA00023040"/>
    </source>
</evidence>
<feature type="transmembrane region" description="Helical" evidence="9">
    <location>
        <begin position="230"/>
        <end position="257"/>
    </location>
</feature>
<name>A0ABD1IRX4_9TELE</name>
<dbReference type="PANTHER" id="PTHR24232">
    <property type="entry name" value="G-PROTEIN COUPLED RECEPTOR"/>
    <property type="match status" value="1"/>
</dbReference>
<comment type="subcellular location">
    <subcellularLocation>
        <location evidence="1">Membrane</location>
        <topology evidence="1">Multi-pass membrane protein</topology>
    </subcellularLocation>
</comment>
<keyword evidence="3 9" id="KW-1133">Transmembrane helix</keyword>
<evidence type="ECO:0000256" key="7">
    <source>
        <dbReference type="ARBA" id="ARBA00023180"/>
    </source>
</evidence>
<dbReference type="InterPro" id="IPR017452">
    <property type="entry name" value="GPCR_Rhodpsn_7TM"/>
</dbReference>
<evidence type="ECO:0000256" key="8">
    <source>
        <dbReference type="ARBA" id="ARBA00023224"/>
    </source>
</evidence>
<sequence>MKSTGSVGDNTTACILDLGNWEHTIEQLYTWLYMIILFPGLLCNSVALWVLCRFIRKKTKAVIFMINLAVADLLHVLSLPLRIYYYFTHSWPFGHAVCLLCFYLKYLNMYASIAFLVCISIQRCTFLMHPFCAKGWKRRYDVRISAAVWLVVGLCCLPFILMRNSATSASSSSSDNGSDSDASSTNGTLVSKGMSAHTLYTNGHAAHYDHPNNGSSCFRDLPMRKLELRVAAPMIAFAELLGFIVPLVVILVCSCLIRRSLRKAEQRAGDNRRALRMVLVCTGVFLVCFAPYHVNFLLYMMASQGLLTRCDVVAAVRRFHPVTLCIASLNCCLNPLIYYFLATEFREQLSRHGSSVLRGRLMSLESSSSVRD</sequence>
<dbReference type="AlphaFoldDB" id="A0ABD1IRX4"/>
<feature type="transmembrane region" description="Helical" evidence="9">
    <location>
        <begin position="140"/>
        <end position="161"/>
    </location>
</feature>
<organism evidence="11 12">
    <name type="scientific">Coilia grayii</name>
    <name type="common">Gray's grenadier anchovy</name>
    <dbReference type="NCBI Taxonomy" id="363190"/>
    <lineage>
        <taxon>Eukaryota</taxon>
        <taxon>Metazoa</taxon>
        <taxon>Chordata</taxon>
        <taxon>Craniata</taxon>
        <taxon>Vertebrata</taxon>
        <taxon>Euteleostomi</taxon>
        <taxon>Actinopterygii</taxon>
        <taxon>Neopterygii</taxon>
        <taxon>Teleostei</taxon>
        <taxon>Clupei</taxon>
        <taxon>Clupeiformes</taxon>
        <taxon>Clupeoidei</taxon>
        <taxon>Engraulidae</taxon>
        <taxon>Coilinae</taxon>
        <taxon>Coilia</taxon>
    </lineage>
</organism>
<evidence type="ECO:0000259" key="10">
    <source>
        <dbReference type="PROSITE" id="PS50262"/>
    </source>
</evidence>
<keyword evidence="5 9" id="KW-0472">Membrane</keyword>
<evidence type="ECO:0000256" key="1">
    <source>
        <dbReference type="ARBA" id="ARBA00004141"/>
    </source>
</evidence>
<dbReference type="SUPFAM" id="SSF81321">
    <property type="entry name" value="Family A G protein-coupled receptor-like"/>
    <property type="match status" value="1"/>
</dbReference>
<keyword evidence="12" id="KW-1185">Reference proteome</keyword>
<feature type="transmembrane region" description="Helical" evidence="9">
    <location>
        <begin position="319"/>
        <end position="341"/>
    </location>
</feature>
<accession>A0ABD1IRX4</accession>
<comment type="caution">
    <text evidence="11">The sequence shown here is derived from an EMBL/GenBank/DDBJ whole genome shotgun (WGS) entry which is preliminary data.</text>
</comment>
<dbReference type="Proteomes" id="UP001591681">
    <property type="component" value="Unassembled WGS sequence"/>
</dbReference>
<evidence type="ECO:0000256" key="9">
    <source>
        <dbReference type="SAM" id="Phobius"/>
    </source>
</evidence>
<feature type="domain" description="G-protein coupled receptors family 1 profile" evidence="10">
    <location>
        <begin position="43"/>
        <end position="338"/>
    </location>
</feature>
<evidence type="ECO:0000256" key="3">
    <source>
        <dbReference type="ARBA" id="ARBA00022989"/>
    </source>
</evidence>
<dbReference type="GO" id="GO:0004930">
    <property type="term" value="F:G protein-coupled receptor activity"/>
    <property type="evidence" value="ECO:0007669"/>
    <property type="project" value="UniProtKB-KW"/>
</dbReference>
<dbReference type="GO" id="GO:0016020">
    <property type="term" value="C:membrane"/>
    <property type="evidence" value="ECO:0007669"/>
    <property type="project" value="UniProtKB-SubCell"/>
</dbReference>
<keyword evidence="4" id="KW-0297">G-protein coupled receptor</keyword>
<feature type="transmembrane region" description="Helical" evidence="9">
    <location>
        <begin position="278"/>
        <end position="299"/>
    </location>
</feature>
<feature type="transmembrane region" description="Helical" evidence="9">
    <location>
        <begin position="64"/>
        <end position="87"/>
    </location>
</feature>
<dbReference type="EMBL" id="JBHFQA010000024">
    <property type="protein sequence ID" value="KAL2077752.1"/>
    <property type="molecule type" value="Genomic_DNA"/>
</dbReference>
<dbReference type="InterPro" id="IPR000276">
    <property type="entry name" value="GPCR_Rhodpsn"/>
</dbReference>
<keyword evidence="8" id="KW-0807">Transducer</keyword>
<keyword evidence="6" id="KW-0675">Receptor</keyword>
<evidence type="ECO:0000313" key="12">
    <source>
        <dbReference type="Proteomes" id="UP001591681"/>
    </source>
</evidence>
<evidence type="ECO:0000256" key="2">
    <source>
        <dbReference type="ARBA" id="ARBA00022692"/>
    </source>
</evidence>
<dbReference type="Pfam" id="PF00001">
    <property type="entry name" value="7tm_1"/>
    <property type="match status" value="2"/>
</dbReference>
<dbReference type="PANTHER" id="PTHR24232:SF6">
    <property type="entry name" value="PURINERGIC RECEPTOR P2Y, G-PROTEIN COUPLED 10B"/>
    <property type="match status" value="1"/>
</dbReference>
<keyword evidence="7" id="KW-0325">Glycoprotein</keyword>
<proteinExistence type="predicted"/>
<evidence type="ECO:0000256" key="5">
    <source>
        <dbReference type="ARBA" id="ARBA00023136"/>
    </source>
</evidence>
<keyword evidence="2 9" id="KW-0812">Transmembrane</keyword>
<protein>
    <recommendedName>
        <fullName evidence="10">G-protein coupled receptors family 1 profile domain-containing protein</fullName>
    </recommendedName>
</protein>